<dbReference type="OrthoDB" id="3198211at2759"/>
<dbReference type="Proteomes" id="UP000813824">
    <property type="component" value="Unassembled WGS sequence"/>
</dbReference>
<sequence length="390" mass="42913">MSQIPPEYAQTHKDLQNAIDNPVQVPEDQLIRSLASFTATLASSQSESNLAEEIDRLAGSTLIADAAFDRIRDLFNEMRGGTASPSLKADIDTLRKTWSKHRDTYSDLLWESRTAAGKARAAADDFAKDFATYLSDMSVSVAEKKREISRYQAKLEHDGQTSSSLAQAFLTLKTDINTFQEEWRRIVKKHDLNIMVARIAEIDGEIATLQNTLADLGHKIDSLTSSLNAGAGSSGVLGILGWLSPIYIIGNLLGLIGGSSGASQETLDAAKAEKDDVQRKIARLQEERRLLSANIPTAKMLESGLAKSDADLHDICSRLSSLGTVWGIIRADLQSIKEKLDYVGQTESVQLFQQRLNTAAKLYDVLGKALYRYERAVNLQHPMFASKQRA</sequence>
<evidence type="ECO:0000313" key="3">
    <source>
        <dbReference type="Proteomes" id="UP000813824"/>
    </source>
</evidence>
<protein>
    <submittedName>
        <fullName evidence="2">Uncharacterized protein</fullName>
    </submittedName>
</protein>
<reference evidence="2" key="1">
    <citation type="journal article" date="2021" name="New Phytol.">
        <title>Evolutionary innovations through gain and loss of genes in the ectomycorrhizal Boletales.</title>
        <authorList>
            <person name="Wu G."/>
            <person name="Miyauchi S."/>
            <person name="Morin E."/>
            <person name="Kuo A."/>
            <person name="Drula E."/>
            <person name="Varga T."/>
            <person name="Kohler A."/>
            <person name="Feng B."/>
            <person name="Cao Y."/>
            <person name="Lipzen A."/>
            <person name="Daum C."/>
            <person name="Hundley H."/>
            <person name="Pangilinan J."/>
            <person name="Johnson J."/>
            <person name="Barry K."/>
            <person name="LaButti K."/>
            <person name="Ng V."/>
            <person name="Ahrendt S."/>
            <person name="Min B."/>
            <person name="Choi I.G."/>
            <person name="Park H."/>
            <person name="Plett J.M."/>
            <person name="Magnuson J."/>
            <person name="Spatafora J.W."/>
            <person name="Nagy L.G."/>
            <person name="Henrissat B."/>
            <person name="Grigoriev I.V."/>
            <person name="Yang Z.L."/>
            <person name="Xu J."/>
            <person name="Martin F.M."/>
        </authorList>
    </citation>
    <scope>NUCLEOTIDE SEQUENCE</scope>
    <source>
        <strain evidence="2">KKN 215</strain>
    </source>
</reference>
<proteinExistence type="predicted"/>
<feature type="coiled-coil region" evidence="1">
    <location>
        <begin position="267"/>
        <end position="294"/>
    </location>
</feature>
<dbReference type="SUPFAM" id="SSF58100">
    <property type="entry name" value="Bacterial hemolysins"/>
    <property type="match status" value="1"/>
</dbReference>
<comment type="caution">
    <text evidence="2">The sequence shown here is derived from an EMBL/GenBank/DDBJ whole genome shotgun (WGS) entry which is preliminary data.</text>
</comment>
<dbReference type="AlphaFoldDB" id="A0A8K0USD7"/>
<dbReference type="Gene3D" id="1.20.1170.10">
    <property type="match status" value="1"/>
</dbReference>
<keyword evidence="3" id="KW-1185">Reference proteome</keyword>
<organism evidence="2 3">
    <name type="scientific">Cristinia sonorae</name>
    <dbReference type="NCBI Taxonomy" id="1940300"/>
    <lineage>
        <taxon>Eukaryota</taxon>
        <taxon>Fungi</taxon>
        <taxon>Dikarya</taxon>
        <taxon>Basidiomycota</taxon>
        <taxon>Agaricomycotina</taxon>
        <taxon>Agaricomycetes</taxon>
        <taxon>Agaricomycetidae</taxon>
        <taxon>Agaricales</taxon>
        <taxon>Pleurotineae</taxon>
        <taxon>Stephanosporaceae</taxon>
        <taxon>Cristinia</taxon>
    </lineage>
</organism>
<dbReference type="EMBL" id="JAEVFJ010000012">
    <property type="protein sequence ID" value="KAH8101574.1"/>
    <property type="molecule type" value="Genomic_DNA"/>
</dbReference>
<name>A0A8K0USD7_9AGAR</name>
<evidence type="ECO:0000313" key="2">
    <source>
        <dbReference type="EMBL" id="KAH8101574.1"/>
    </source>
</evidence>
<accession>A0A8K0USD7</accession>
<keyword evidence="1" id="KW-0175">Coiled coil</keyword>
<evidence type="ECO:0000256" key="1">
    <source>
        <dbReference type="SAM" id="Coils"/>
    </source>
</evidence>
<gene>
    <name evidence="2" type="ORF">BXZ70DRAFT_933934</name>
</gene>